<evidence type="ECO:0000313" key="1">
    <source>
        <dbReference type="EMBL" id="KAK4189019.1"/>
    </source>
</evidence>
<name>A0AAN6WVI4_9PEZI</name>
<protein>
    <submittedName>
        <fullName evidence="1">Uncharacterized protein</fullName>
    </submittedName>
</protein>
<organism evidence="1 2">
    <name type="scientific">Podospora australis</name>
    <dbReference type="NCBI Taxonomy" id="1536484"/>
    <lineage>
        <taxon>Eukaryota</taxon>
        <taxon>Fungi</taxon>
        <taxon>Dikarya</taxon>
        <taxon>Ascomycota</taxon>
        <taxon>Pezizomycotina</taxon>
        <taxon>Sordariomycetes</taxon>
        <taxon>Sordariomycetidae</taxon>
        <taxon>Sordariales</taxon>
        <taxon>Podosporaceae</taxon>
        <taxon>Podospora</taxon>
    </lineage>
</organism>
<proteinExistence type="predicted"/>
<gene>
    <name evidence="1" type="ORF">QBC35DRAFT_547595</name>
</gene>
<dbReference type="AlphaFoldDB" id="A0AAN6WVI4"/>
<sequence>MALPGFQRLAGLLVPGGSVTAASKARRVPLSKTWGPYQPTTVLEAGDDLKARLEPLAAWKSFDGLQIGLRAAVDDRILQPRTSWALRAEDFSITPIPAAGSSTRNQSETSPSNLGAVEVPTPITISGGGFLVSSWPSSLAALLLRVGHDHLIPSEWLSVRPRTALAPFSPSTGSLVVSRAEHHTFSLSIRSRFCLGGYFVRSEQVRESQYWAVLSAQLIRW</sequence>
<evidence type="ECO:0000313" key="2">
    <source>
        <dbReference type="Proteomes" id="UP001302126"/>
    </source>
</evidence>
<dbReference type="EMBL" id="MU864380">
    <property type="protein sequence ID" value="KAK4189019.1"/>
    <property type="molecule type" value="Genomic_DNA"/>
</dbReference>
<reference evidence="1" key="1">
    <citation type="journal article" date="2023" name="Mol. Phylogenet. Evol.">
        <title>Genome-scale phylogeny and comparative genomics of the fungal order Sordariales.</title>
        <authorList>
            <person name="Hensen N."/>
            <person name="Bonometti L."/>
            <person name="Westerberg I."/>
            <person name="Brannstrom I.O."/>
            <person name="Guillou S."/>
            <person name="Cros-Aarteil S."/>
            <person name="Calhoun S."/>
            <person name="Haridas S."/>
            <person name="Kuo A."/>
            <person name="Mondo S."/>
            <person name="Pangilinan J."/>
            <person name="Riley R."/>
            <person name="LaButti K."/>
            <person name="Andreopoulos B."/>
            <person name="Lipzen A."/>
            <person name="Chen C."/>
            <person name="Yan M."/>
            <person name="Daum C."/>
            <person name="Ng V."/>
            <person name="Clum A."/>
            <person name="Steindorff A."/>
            <person name="Ohm R.A."/>
            <person name="Martin F."/>
            <person name="Silar P."/>
            <person name="Natvig D.O."/>
            <person name="Lalanne C."/>
            <person name="Gautier V."/>
            <person name="Ament-Velasquez S.L."/>
            <person name="Kruys A."/>
            <person name="Hutchinson M.I."/>
            <person name="Powell A.J."/>
            <person name="Barry K."/>
            <person name="Miller A.N."/>
            <person name="Grigoriev I.V."/>
            <person name="Debuchy R."/>
            <person name="Gladieux P."/>
            <person name="Hiltunen Thoren M."/>
            <person name="Johannesson H."/>
        </authorList>
    </citation>
    <scope>NUCLEOTIDE SEQUENCE</scope>
    <source>
        <strain evidence="1">PSN309</strain>
    </source>
</reference>
<dbReference type="Proteomes" id="UP001302126">
    <property type="component" value="Unassembled WGS sequence"/>
</dbReference>
<accession>A0AAN6WVI4</accession>
<comment type="caution">
    <text evidence="1">The sequence shown here is derived from an EMBL/GenBank/DDBJ whole genome shotgun (WGS) entry which is preliminary data.</text>
</comment>
<keyword evidence="2" id="KW-1185">Reference proteome</keyword>
<reference evidence="1" key="2">
    <citation type="submission" date="2023-05" db="EMBL/GenBank/DDBJ databases">
        <authorList>
            <consortium name="Lawrence Berkeley National Laboratory"/>
            <person name="Steindorff A."/>
            <person name="Hensen N."/>
            <person name="Bonometti L."/>
            <person name="Westerberg I."/>
            <person name="Brannstrom I.O."/>
            <person name="Guillou S."/>
            <person name="Cros-Aarteil S."/>
            <person name="Calhoun S."/>
            <person name="Haridas S."/>
            <person name="Kuo A."/>
            <person name="Mondo S."/>
            <person name="Pangilinan J."/>
            <person name="Riley R."/>
            <person name="Labutti K."/>
            <person name="Andreopoulos B."/>
            <person name="Lipzen A."/>
            <person name="Chen C."/>
            <person name="Yanf M."/>
            <person name="Daum C."/>
            <person name="Ng V."/>
            <person name="Clum A."/>
            <person name="Ohm R."/>
            <person name="Martin F."/>
            <person name="Silar P."/>
            <person name="Natvig D."/>
            <person name="Lalanne C."/>
            <person name="Gautier V."/>
            <person name="Ament-Velasquez S.L."/>
            <person name="Kruys A."/>
            <person name="Hutchinson M.I."/>
            <person name="Powell A.J."/>
            <person name="Barry K."/>
            <person name="Miller A.N."/>
            <person name="Grigoriev I.V."/>
            <person name="Debuchy R."/>
            <person name="Gladieux P."/>
            <person name="Thoren M.H."/>
            <person name="Johannesson H."/>
        </authorList>
    </citation>
    <scope>NUCLEOTIDE SEQUENCE</scope>
    <source>
        <strain evidence="1">PSN309</strain>
    </source>
</reference>